<dbReference type="Proteomes" id="UP000828390">
    <property type="component" value="Unassembled WGS sequence"/>
</dbReference>
<reference evidence="1" key="1">
    <citation type="journal article" date="2019" name="bioRxiv">
        <title>The Genome of the Zebra Mussel, Dreissena polymorpha: A Resource for Invasive Species Research.</title>
        <authorList>
            <person name="McCartney M.A."/>
            <person name="Auch B."/>
            <person name="Kono T."/>
            <person name="Mallez S."/>
            <person name="Zhang Y."/>
            <person name="Obille A."/>
            <person name="Becker A."/>
            <person name="Abrahante J.E."/>
            <person name="Garbe J."/>
            <person name="Badalamenti J.P."/>
            <person name="Herman A."/>
            <person name="Mangelson H."/>
            <person name="Liachko I."/>
            <person name="Sullivan S."/>
            <person name="Sone E.D."/>
            <person name="Koren S."/>
            <person name="Silverstein K.A.T."/>
            <person name="Beckman K.B."/>
            <person name="Gohl D.M."/>
        </authorList>
    </citation>
    <scope>NUCLEOTIDE SEQUENCE</scope>
    <source>
        <strain evidence="1">Duluth1</strain>
        <tissue evidence="1">Whole animal</tissue>
    </source>
</reference>
<evidence type="ECO:0000313" key="1">
    <source>
        <dbReference type="EMBL" id="KAH3890112.1"/>
    </source>
</evidence>
<evidence type="ECO:0000313" key="2">
    <source>
        <dbReference type="Proteomes" id="UP000828390"/>
    </source>
</evidence>
<keyword evidence="2" id="KW-1185">Reference proteome</keyword>
<name>A0A9D4NB79_DREPO</name>
<dbReference type="AlphaFoldDB" id="A0A9D4NB79"/>
<gene>
    <name evidence="1" type="ORF">DPMN_014183</name>
</gene>
<comment type="caution">
    <text evidence="1">The sequence shown here is derived from an EMBL/GenBank/DDBJ whole genome shotgun (WGS) entry which is preliminary data.</text>
</comment>
<dbReference type="EMBL" id="JAIWYP010000001">
    <property type="protein sequence ID" value="KAH3890112.1"/>
    <property type="molecule type" value="Genomic_DNA"/>
</dbReference>
<sequence length="79" mass="9054">MVRERNREIWKTTFKPVPINIATIHNDILCVRLATLAWKGVPGFAGVTFQRFVLPCDTFSTGTTWPSRSSRTRVELYVV</sequence>
<accession>A0A9D4NB79</accession>
<reference evidence="1" key="2">
    <citation type="submission" date="2020-11" db="EMBL/GenBank/DDBJ databases">
        <authorList>
            <person name="McCartney M.A."/>
            <person name="Auch B."/>
            <person name="Kono T."/>
            <person name="Mallez S."/>
            <person name="Becker A."/>
            <person name="Gohl D.M."/>
            <person name="Silverstein K.A.T."/>
            <person name="Koren S."/>
            <person name="Bechman K.B."/>
            <person name="Herman A."/>
            <person name="Abrahante J.E."/>
            <person name="Garbe J."/>
        </authorList>
    </citation>
    <scope>NUCLEOTIDE SEQUENCE</scope>
    <source>
        <strain evidence="1">Duluth1</strain>
        <tissue evidence="1">Whole animal</tissue>
    </source>
</reference>
<protein>
    <submittedName>
        <fullName evidence="1">Uncharacterized protein</fullName>
    </submittedName>
</protein>
<organism evidence="1 2">
    <name type="scientific">Dreissena polymorpha</name>
    <name type="common">Zebra mussel</name>
    <name type="synonym">Mytilus polymorpha</name>
    <dbReference type="NCBI Taxonomy" id="45954"/>
    <lineage>
        <taxon>Eukaryota</taxon>
        <taxon>Metazoa</taxon>
        <taxon>Spiralia</taxon>
        <taxon>Lophotrochozoa</taxon>
        <taxon>Mollusca</taxon>
        <taxon>Bivalvia</taxon>
        <taxon>Autobranchia</taxon>
        <taxon>Heteroconchia</taxon>
        <taxon>Euheterodonta</taxon>
        <taxon>Imparidentia</taxon>
        <taxon>Neoheterodontei</taxon>
        <taxon>Myida</taxon>
        <taxon>Dreissenoidea</taxon>
        <taxon>Dreissenidae</taxon>
        <taxon>Dreissena</taxon>
    </lineage>
</organism>
<proteinExistence type="predicted"/>